<dbReference type="AlphaFoldDB" id="A0A0E9VSR2"/>
<name>A0A0E9VSR2_ANGAN</name>
<evidence type="ECO:0000313" key="1">
    <source>
        <dbReference type="EMBL" id="JAH80318.1"/>
    </source>
</evidence>
<protein>
    <submittedName>
        <fullName evidence="1">Uncharacterized protein</fullName>
    </submittedName>
</protein>
<dbReference type="EMBL" id="GBXM01028259">
    <property type="protein sequence ID" value="JAH80318.1"/>
    <property type="molecule type" value="Transcribed_RNA"/>
</dbReference>
<accession>A0A0E9VSR2</accession>
<sequence>MARDDEDIQALEDSLQVYKRATLAWINWGKCEALMCGDWSIRPLL</sequence>
<proteinExistence type="predicted"/>
<reference evidence="1" key="2">
    <citation type="journal article" date="2015" name="Fish Shellfish Immunol.">
        <title>Early steps in the European eel (Anguilla anguilla)-Vibrio vulnificus interaction in the gills: Role of the RtxA13 toxin.</title>
        <authorList>
            <person name="Callol A."/>
            <person name="Pajuelo D."/>
            <person name="Ebbesson L."/>
            <person name="Teles M."/>
            <person name="MacKenzie S."/>
            <person name="Amaro C."/>
        </authorList>
    </citation>
    <scope>NUCLEOTIDE SEQUENCE</scope>
</reference>
<reference evidence="1" key="1">
    <citation type="submission" date="2014-11" db="EMBL/GenBank/DDBJ databases">
        <authorList>
            <person name="Amaro Gonzalez C."/>
        </authorList>
    </citation>
    <scope>NUCLEOTIDE SEQUENCE</scope>
</reference>
<organism evidence="1">
    <name type="scientific">Anguilla anguilla</name>
    <name type="common">European freshwater eel</name>
    <name type="synonym">Muraena anguilla</name>
    <dbReference type="NCBI Taxonomy" id="7936"/>
    <lineage>
        <taxon>Eukaryota</taxon>
        <taxon>Metazoa</taxon>
        <taxon>Chordata</taxon>
        <taxon>Craniata</taxon>
        <taxon>Vertebrata</taxon>
        <taxon>Euteleostomi</taxon>
        <taxon>Actinopterygii</taxon>
        <taxon>Neopterygii</taxon>
        <taxon>Teleostei</taxon>
        <taxon>Anguilliformes</taxon>
        <taxon>Anguillidae</taxon>
        <taxon>Anguilla</taxon>
    </lineage>
</organism>